<keyword evidence="1" id="KW-0813">Transport</keyword>
<keyword evidence="7" id="KW-0732">Signal</keyword>
<feature type="domain" description="4Fe-4S ferredoxin-type" evidence="8">
    <location>
        <begin position="73"/>
        <end position="107"/>
    </location>
</feature>
<gene>
    <name evidence="9" type="ORF">DMP08_03165</name>
</gene>
<dbReference type="GO" id="GO:0051539">
    <property type="term" value="F:4 iron, 4 sulfur cluster binding"/>
    <property type="evidence" value="ECO:0007669"/>
    <property type="project" value="UniProtKB-KW"/>
</dbReference>
<dbReference type="PROSITE" id="PS51379">
    <property type="entry name" value="4FE4S_FER_2"/>
    <property type="match status" value="3"/>
</dbReference>
<evidence type="ECO:0000259" key="8">
    <source>
        <dbReference type="PROSITE" id="PS51379"/>
    </source>
</evidence>
<evidence type="ECO:0000256" key="3">
    <source>
        <dbReference type="ARBA" id="ARBA00022723"/>
    </source>
</evidence>
<dbReference type="InterPro" id="IPR017896">
    <property type="entry name" value="4Fe4S_Fe-S-bd"/>
</dbReference>
<feature type="signal peptide" evidence="7">
    <location>
        <begin position="1"/>
        <end position="21"/>
    </location>
</feature>
<evidence type="ECO:0000256" key="7">
    <source>
        <dbReference type="SAM" id="SignalP"/>
    </source>
</evidence>
<dbReference type="CDD" id="cd16373">
    <property type="entry name" value="DMSOR_beta_like"/>
    <property type="match status" value="1"/>
</dbReference>
<keyword evidence="5" id="KW-0408">Iron</keyword>
<keyword evidence="10" id="KW-1185">Reference proteome</keyword>
<dbReference type="InterPro" id="IPR050294">
    <property type="entry name" value="RnfB_subfamily"/>
</dbReference>
<evidence type="ECO:0000313" key="9">
    <source>
        <dbReference type="EMBL" id="RNL48166.1"/>
    </source>
</evidence>
<dbReference type="RefSeq" id="WP_123191541.1">
    <property type="nucleotide sequence ID" value="NZ_QICD01000003.1"/>
</dbReference>
<evidence type="ECO:0000256" key="1">
    <source>
        <dbReference type="ARBA" id="ARBA00022448"/>
    </source>
</evidence>
<dbReference type="PANTHER" id="PTHR42859:SF10">
    <property type="entry name" value="DIMETHYLSULFOXIDE REDUCTASE CHAIN B"/>
    <property type="match status" value="1"/>
</dbReference>
<keyword evidence="4" id="KW-0249">Electron transport</keyword>
<organism evidence="9 10">
    <name type="scientific">Paraeggerthella hongkongensis</name>
    <dbReference type="NCBI Taxonomy" id="230658"/>
    <lineage>
        <taxon>Bacteria</taxon>
        <taxon>Bacillati</taxon>
        <taxon>Actinomycetota</taxon>
        <taxon>Coriobacteriia</taxon>
        <taxon>Eggerthellales</taxon>
        <taxon>Eggerthellaceae</taxon>
        <taxon>Paraeggerthella</taxon>
    </lineage>
</organism>
<evidence type="ECO:0000256" key="4">
    <source>
        <dbReference type="ARBA" id="ARBA00022982"/>
    </source>
</evidence>
<keyword evidence="2" id="KW-0004">4Fe-4S</keyword>
<evidence type="ECO:0000256" key="2">
    <source>
        <dbReference type="ARBA" id="ARBA00022485"/>
    </source>
</evidence>
<dbReference type="AlphaFoldDB" id="A0A3N0BJ68"/>
<evidence type="ECO:0000313" key="10">
    <source>
        <dbReference type="Proteomes" id="UP000278632"/>
    </source>
</evidence>
<evidence type="ECO:0000256" key="6">
    <source>
        <dbReference type="ARBA" id="ARBA00023014"/>
    </source>
</evidence>
<reference evidence="10" key="1">
    <citation type="submission" date="2018-05" db="EMBL/GenBank/DDBJ databases">
        <title>Genome Sequencing of selected type strains of the family Eggerthellaceae.</title>
        <authorList>
            <person name="Danylec N."/>
            <person name="Stoll D.A."/>
            <person name="Doetsch A."/>
            <person name="Huch M."/>
        </authorList>
    </citation>
    <scope>NUCLEOTIDE SEQUENCE [LARGE SCALE GENOMIC DNA]</scope>
    <source>
        <strain evidence="10">DSM 16106</strain>
    </source>
</reference>
<dbReference type="InterPro" id="IPR017900">
    <property type="entry name" value="4Fe4S_Fe_S_CS"/>
</dbReference>
<keyword evidence="6" id="KW-0411">Iron-sulfur</keyword>
<dbReference type="EMBL" id="QICD01000003">
    <property type="protein sequence ID" value="RNL48166.1"/>
    <property type="molecule type" value="Genomic_DNA"/>
</dbReference>
<dbReference type="Gene3D" id="3.30.70.20">
    <property type="match status" value="3"/>
</dbReference>
<accession>A0A3N0BJ68</accession>
<keyword evidence="3" id="KW-0479">Metal-binding</keyword>
<dbReference type="PANTHER" id="PTHR42859">
    <property type="entry name" value="OXIDOREDUCTASE"/>
    <property type="match status" value="1"/>
</dbReference>
<dbReference type="Proteomes" id="UP000278632">
    <property type="component" value="Unassembled WGS sequence"/>
</dbReference>
<name>A0A3N0BJ68_9ACTN</name>
<dbReference type="SUPFAM" id="SSF54862">
    <property type="entry name" value="4Fe-4S ferredoxins"/>
    <property type="match status" value="1"/>
</dbReference>
<dbReference type="Pfam" id="PF12838">
    <property type="entry name" value="Fer4_7"/>
    <property type="match status" value="2"/>
</dbReference>
<feature type="domain" description="4Fe-4S ferredoxin-type" evidence="8">
    <location>
        <begin position="160"/>
        <end position="189"/>
    </location>
</feature>
<feature type="chain" id="PRO_5038422927" evidence="7">
    <location>
        <begin position="22"/>
        <end position="202"/>
    </location>
</feature>
<dbReference type="GO" id="GO:0046872">
    <property type="term" value="F:metal ion binding"/>
    <property type="evidence" value="ECO:0007669"/>
    <property type="project" value="UniProtKB-KW"/>
</dbReference>
<proteinExistence type="predicted"/>
<dbReference type="PROSITE" id="PS00198">
    <property type="entry name" value="4FE4S_FER_1"/>
    <property type="match status" value="1"/>
</dbReference>
<evidence type="ECO:0000256" key="5">
    <source>
        <dbReference type="ARBA" id="ARBA00023004"/>
    </source>
</evidence>
<comment type="caution">
    <text evidence="9">The sequence shown here is derived from an EMBL/GenBank/DDBJ whole genome shotgun (WGS) entry which is preliminary data.</text>
</comment>
<protein>
    <submittedName>
        <fullName evidence="9">4Fe-4S ferredoxin</fullName>
    </submittedName>
</protein>
<feature type="domain" description="4Fe-4S ferredoxin-type" evidence="8">
    <location>
        <begin position="36"/>
        <end position="66"/>
    </location>
</feature>
<sequence length="202" mass="21478">MKVSSVIAGASAAIVAFQAVAYATRGESSLLRPPGAQGESDFMARCIKCGKCIEACPYQALGPAGDDAGMAVGTPCIDARSQACRLCEDFPCVDVCPTDALRDVSARSDVRMGVAVIDEEGCIAFQGMRCEVCYRACPLIDEAILIDYRMREGDAIHTLFAPVIDEDACVGCGLCVERCVVSEPTVPIRIATDAQRTRERGQ</sequence>
<dbReference type="OrthoDB" id="9800445at2"/>